<sequence>MSIAVQIVCDGCGQAADCGIGLERLKTHAVRDVLGSNFGWETALLGGKDLCGQCVKTGQPVKPKPNLKIVGG</sequence>
<reference evidence="1" key="1">
    <citation type="journal article" date="2015" name="Nature">
        <title>Complex archaea that bridge the gap between prokaryotes and eukaryotes.</title>
        <authorList>
            <person name="Spang A."/>
            <person name="Saw J.H."/>
            <person name="Jorgensen S.L."/>
            <person name="Zaremba-Niedzwiedzka K."/>
            <person name="Martijn J."/>
            <person name="Lind A.E."/>
            <person name="van Eijk R."/>
            <person name="Schleper C."/>
            <person name="Guy L."/>
            <person name="Ettema T.J."/>
        </authorList>
    </citation>
    <scope>NUCLEOTIDE SEQUENCE</scope>
</reference>
<organism evidence="1">
    <name type="scientific">marine sediment metagenome</name>
    <dbReference type="NCBI Taxonomy" id="412755"/>
    <lineage>
        <taxon>unclassified sequences</taxon>
        <taxon>metagenomes</taxon>
        <taxon>ecological metagenomes</taxon>
    </lineage>
</organism>
<proteinExistence type="predicted"/>
<comment type="caution">
    <text evidence="1">The sequence shown here is derived from an EMBL/GenBank/DDBJ whole genome shotgun (WGS) entry which is preliminary data.</text>
</comment>
<protein>
    <submittedName>
        <fullName evidence="1">Uncharacterized protein</fullName>
    </submittedName>
</protein>
<name>A0A0F9LYT4_9ZZZZ</name>
<dbReference type="EMBL" id="LAZR01011345">
    <property type="protein sequence ID" value="KKM62207.1"/>
    <property type="molecule type" value="Genomic_DNA"/>
</dbReference>
<evidence type="ECO:0000313" key="1">
    <source>
        <dbReference type="EMBL" id="KKM62207.1"/>
    </source>
</evidence>
<gene>
    <name evidence="1" type="ORF">LCGC14_1524040</name>
</gene>
<dbReference type="AlphaFoldDB" id="A0A0F9LYT4"/>
<accession>A0A0F9LYT4</accession>